<dbReference type="Proteomes" id="UP000547628">
    <property type="component" value="Unassembled WGS sequence"/>
</dbReference>
<evidence type="ECO:0000313" key="1">
    <source>
        <dbReference type="EMBL" id="MBB1122859.1"/>
    </source>
</evidence>
<gene>
    <name evidence="1" type="ORF">H5S41_02610</name>
</gene>
<protein>
    <submittedName>
        <fullName evidence="1">Uncharacterized protein</fullName>
    </submittedName>
</protein>
<name>A0A839H8Q7_9LACO</name>
<dbReference type="AlphaFoldDB" id="A0A839H8Q7"/>
<dbReference type="RefSeq" id="WP_182602207.1">
    <property type="nucleotide sequence ID" value="NZ_JACIVD010000051.1"/>
</dbReference>
<proteinExistence type="predicted"/>
<comment type="caution">
    <text evidence="1">The sequence shown here is derived from an EMBL/GenBank/DDBJ whole genome shotgun (WGS) entry which is preliminary data.</text>
</comment>
<reference evidence="1 2" key="1">
    <citation type="submission" date="2020-07" db="EMBL/GenBank/DDBJ databases">
        <title>Description of Limosilactobacillus balticus sp. nov., Limosilactobacillus agrestis sp. nov., Limosilactobacillus albertensis sp. nov., Limosilactobacillus rudii sp. nov., Limosilactobacillus fastidiosus sp. nov., five novel Limosilactobacillus species isolated from the vertebrate gastrointestinal tract, and proposal of 6 subspecies of Limosilactobacillus reuteri adapted to the gastrointestinal tract of specific vertebrate hosts.</title>
        <authorList>
            <person name="Li F."/>
            <person name="Cheng C."/>
            <person name="Zheng J."/>
            <person name="Quevedo R.M."/>
            <person name="Li J."/>
            <person name="Roos S."/>
            <person name="Gaenzle M.G."/>
            <person name="Walter J."/>
        </authorList>
    </citation>
    <scope>NUCLEOTIDE SEQUENCE [LARGE SCALE GENOMIC DNA]</scope>
    <source>
        <strain evidence="1 2">Lr3000</strain>
    </source>
</reference>
<evidence type="ECO:0000313" key="2">
    <source>
        <dbReference type="Proteomes" id="UP000547628"/>
    </source>
</evidence>
<dbReference type="EMBL" id="JACIVD010000051">
    <property type="protein sequence ID" value="MBB1122859.1"/>
    <property type="molecule type" value="Genomic_DNA"/>
</dbReference>
<organism evidence="1 2">
    <name type="scientific">Limosilactobacillus albertensis</name>
    <dbReference type="NCBI Taxonomy" id="2759752"/>
    <lineage>
        <taxon>Bacteria</taxon>
        <taxon>Bacillati</taxon>
        <taxon>Bacillota</taxon>
        <taxon>Bacilli</taxon>
        <taxon>Lactobacillales</taxon>
        <taxon>Lactobacillaceae</taxon>
        <taxon>Limosilactobacillus</taxon>
    </lineage>
</organism>
<sequence length="88" mass="10002">MKEQGTLKDKLVEVAGEIVGMVVEDNKKTLLIRKAHYSAGNENVLLMENAMFFDRANIMNAYWVKFVDPKLSIRSVNALGDIRDFLNI</sequence>
<accession>A0A839H8Q7</accession>